<dbReference type="eggNOG" id="KOG0101">
    <property type="taxonomic scope" value="Eukaryota"/>
</dbReference>
<organism evidence="4 6">
    <name type="scientific">Schizosaccharomyces japonicus (strain yFS275 / FY16936)</name>
    <name type="common">Fission yeast</name>
    <dbReference type="NCBI Taxonomy" id="402676"/>
    <lineage>
        <taxon>Eukaryota</taxon>
        <taxon>Fungi</taxon>
        <taxon>Dikarya</taxon>
        <taxon>Ascomycota</taxon>
        <taxon>Taphrinomycotina</taxon>
        <taxon>Schizosaccharomycetes</taxon>
        <taxon>Schizosaccharomycetales</taxon>
        <taxon>Schizosaccharomycetaceae</taxon>
        <taxon>Schizosaccharomyces</taxon>
    </lineage>
</organism>
<dbReference type="InterPro" id="IPR013126">
    <property type="entry name" value="Hsp_70_fam"/>
</dbReference>
<dbReference type="GO" id="GO:0000774">
    <property type="term" value="F:adenyl-nucleotide exchange factor activity"/>
    <property type="evidence" value="ECO:0000318"/>
    <property type="project" value="GO_Central"/>
</dbReference>
<dbReference type="GO" id="GO:0005524">
    <property type="term" value="F:ATP binding"/>
    <property type="evidence" value="ECO:0007669"/>
    <property type="project" value="UniProtKB-KW"/>
</dbReference>
<dbReference type="GO" id="GO:0006364">
    <property type="term" value="P:rRNA processing"/>
    <property type="evidence" value="ECO:0007669"/>
    <property type="project" value="EnsemblFungi"/>
</dbReference>
<dbReference type="AlphaFoldDB" id="B6JY51"/>
<dbReference type="STRING" id="402676.B6JY51"/>
<dbReference type="Proteomes" id="UP000001744">
    <property type="component" value="Unassembled WGS sequence"/>
</dbReference>
<dbReference type="GO" id="GO:0006457">
    <property type="term" value="P:protein folding"/>
    <property type="evidence" value="ECO:0000318"/>
    <property type="project" value="GO_Central"/>
</dbReference>
<dbReference type="GO" id="GO:0006452">
    <property type="term" value="P:translational frameshifting"/>
    <property type="evidence" value="ECO:0007669"/>
    <property type="project" value="EnsemblFungi"/>
</dbReference>
<dbReference type="OrthoDB" id="29851at2759"/>
<dbReference type="InterPro" id="IPR029047">
    <property type="entry name" value="HSP70_peptide-bd_sf"/>
</dbReference>
<dbReference type="GO" id="GO:0005829">
    <property type="term" value="C:cytosol"/>
    <property type="evidence" value="ECO:0000318"/>
    <property type="project" value="GO_Central"/>
</dbReference>
<dbReference type="GeneID" id="7048695"/>
<evidence type="ECO:0000256" key="3">
    <source>
        <dbReference type="ARBA" id="ARBA00022840"/>
    </source>
</evidence>
<dbReference type="PANTHER" id="PTHR45639:SF32">
    <property type="entry name" value="HEAT SHOCK PROTEIN PDR13"/>
    <property type="match status" value="1"/>
</dbReference>
<evidence type="ECO:0000313" key="4">
    <source>
        <dbReference type="EMBL" id="EEB06469.1"/>
    </source>
</evidence>
<name>B6JY51_SCHJY</name>
<keyword evidence="4" id="KW-0346">Stress response</keyword>
<protein>
    <submittedName>
        <fullName evidence="4">Heat shock protein Pdr13</fullName>
    </submittedName>
</protein>
<dbReference type="GO" id="GO:0101031">
    <property type="term" value="C:protein folding chaperone complex"/>
    <property type="evidence" value="ECO:0007669"/>
    <property type="project" value="EnsemblFungi"/>
</dbReference>
<dbReference type="OMA" id="DQVLMDH"/>
<keyword evidence="2" id="KW-0547">Nucleotide-binding</keyword>
<keyword evidence="6" id="KW-1185">Reference proteome</keyword>
<evidence type="ECO:0000313" key="6">
    <source>
        <dbReference type="Proteomes" id="UP000001744"/>
    </source>
</evidence>
<dbReference type="SUPFAM" id="SSF100920">
    <property type="entry name" value="Heat shock protein 70kD (HSP70), peptide-binding domain"/>
    <property type="match status" value="1"/>
</dbReference>
<dbReference type="VEuPathDB" id="FungiDB:SJAG_01510"/>
<evidence type="ECO:0000256" key="1">
    <source>
        <dbReference type="ARBA" id="ARBA00007381"/>
    </source>
</evidence>
<gene>
    <name evidence="5" type="primary">ssz1</name>
    <name evidence="4" type="ORF">SJAG_01510</name>
</gene>
<dbReference type="JaponicusDB" id="SJAG_01510">
    <property type="gene designation" value="ssz1"/>
</dbReference>
<dbReference type="Gene3D" id="3.30.420.40">
    <property type="match status" value="2"/>
</dbReference>
<evidence type="ECO:0000313" key="5">
    <source>
        <dbReference type="JaponicusDB" id="SJAG_01510"/>
    </source>
</evidence>
<dbReference type="InterPro" id="IPR043129">
    <property type="entry name" value="ATPase_NBD"/>
</dbReference>
<dbReference type="GO" id="GO:0051082">
    <property type="term" value="F:unfolded protein binding"/>
    <property type="evidence" value="ECO:0007669"/>
    <property type="project" value="EnsemblFungi"/>
</dbReference>
<dbReference type="GO" id="GO:0006450">
    <property type="term" value="P:regulation of translational fidelity"/>
    <property type="evidence" value="ECO:0007669"/>
    <property type="project" value="EnsemblFungi"/>
</dbReference>
<dbReference type="GO" id="GO:0140662">
    <property type="term" value="F:ATP-dependent protein folding chaperone"/>
    <property type="evidence" value="ECO:0007669"/>
    <property type="project" value="InterPro"/>
</dbReference>
<dbReference type="FunFam" id="3.90.640.10:FF:000010">
    <property type="entry name" value="heat shock 70 kDa protein 14"/>
    <property type="match status" value="1"/>
</dbReference>
<dbReference type="Gene3D" id="3.30.30.30">
    <property type="match status" value="1"/>
</dbReference>
<dbReference type="SUPFAM" id="SSF53067">
    <property type="entry name" value="Actin-like ATPase domain"/>
    <property type="match status" value="2"/>
</dbReference>
<dbReference type="PANTHER" id="PTHR45639">
    <property type="entry name" value="HSC70CB, ISOFORM G-RELATED"/>
    <property type="match status" value="1"/>
</dbReference>
<dbReference type="PRINTS" id="PR00301">
    <property type="entry name" value="HEATSHOCK70"/>
</dbReference>
<dbReference type="Gene3D" id="2.60.34.10">
    <property type="entry name" value="Substrate Binding Domain Of DNAk, Chain A, domain 1"/>
    <property type="match status" value="1"/>
</dbReference>
<accession>B6JY51</accession>
<dbReference type="GO" id="GO:0002181">
    <property type="term" value="P:cytoplasmic translation"/>
    <property type="evidence" value="ECO:0007669"/>
    <property type="project" value="EnsemblFungi"/>
</dbReference>
<keyword evidence="3" id="KW-0067">ATP-binding</keyword>
<comment type="similarity">
    <text evidence="1">Belongs to the heat shock protein 70 family.</text>
</comment>
<dbReference type="RefSeq" id="XP_002172762.1">
    <property type="nucleotide sequence ID" value="XM_002172726.2"/>
</dbReference>
<proteinExistence type="inferred from homology"/>
<dbReference type="EMBL" id="KE651168">
    <property type="protein sequence ID" value="EEB06469.1"/>
    <property type="molecule type" value="Genomic_DNA"/>
</dbReference>
<reference evidence="4 6" key="1">
    <citation type="journal article" date="2011" name="Science">
        <title>Comparative functional genomics of the fission yeasts.</title>
        <authorList>
            <person name="Rhind N."/>
            <person name="Chen Z."/>
            <person name="Yassour M."/>
            <person name="Thompson D.A."/>
            <person name="Haas B.J."/>
            <person name="Habib N."/>
            <person name="Wapinski I."/>
            <person name="Roy S."/>
            <person name="Lin M.F."/>
            <person name="Heiman D.I."/>
            <person name="Young S.K."/>
            <person name="Furuya K."/>
            <person name="Guo Y."/>
            <person name="Pidoux A."/>
            <person name="Chen H.M."/>
            <person name="Robbertse B."/>
            <person name="Goldberg J.M."/>
            <person name="Aoki K."/>
            <person name="Bayne E.H."/>
            <person name="Berlin A.M."/>
            <person name="Desjardins C.A."/>
            <person name="Dobbs E."/>
            <person name="Dukaj L."/>
            <person name="Fan L."/>
            <person name="FitzGerald M.G."/>
            <person name="French C."/>
            <person name="Gujja S."/>
            <person name="Hansen K."/>
            <person name="Keifenheim D."/>
            <person name="Levin J.Z."/>
            <person name="Mosher R.A."/>
            <person name="Mueller C.A."/>
            <person name="Pfiffner J."/>
            <person name="Priest M."/>
            <person name="Russ C."/>
            <person name="Smialowska A."/>
            <person name="Swoboda P."/>
            <person name="Sykes S.M."/>
            <person name="Vaughn M."/>
            <person name="Vengrova S."/>
            <person name="Yoder R."/>
            <person name="Zeng Q."/>
            <person name="Allshire R."/>
            <person name="Baulcombe D."/>
            <person name="Birren B.W."/>
            <person name="Brown W."/>
            <person name="Ekwall K."/>
            <person name="Kellis M."/>
            <person name="Leatherwood J."/>
            <person name="Levin H."/>
            <person name="Margalit H."/>
            <person name="Martienssen R."/>
            <person name="Nieduszynski C.A."/>
            <person name="Spatafora J.W."/>
            <person name="Friedman N."/>
            <person name="Dalgaard J.Z."/>
            <person name="Baumann P."/>
            <person name="Niki H."/>
            <person name="Regev A."/>
            <person name="Nusbaum C."/>
        </authorList>
    </citation>
    <scope>NUCLEOTIDE SEQUENCE [LARGE SCALE GENOMIC DNA]</scope>
    <source>
        <strain evidence="6">yFS275 / FY16936</strain>
    </source>
</reference>
<dbReference type="Gene3D" id="3.90.640.10">
    <property type="entry name" value="Actin, Chain A, domain 4"/>
    <property type="match status" value="1"/>
</dbReference>
<dbReference type="GO" id="GO:0051083">
    <property type="term" value="P:'de novo' cotranslational protein folding"/>
    <property type="evidence" value="ECO:0007669"/>
    <property type="project" value="EnsemblFungi"/>
</dbReference>
<dbReference type="HOGENOM" id="CLU_005965_0_3_1"/>
<sequence length="546" mass="58831">MSDLEEYKTVIGLSFGNQNSSISFTKDGKTECLANEEGDRQIPAIFSYQGSEEYHGVQAYGQLVRNSHNTILNFRDMLGKSSEDVTDKKHKRSAKPISVNGQPGFSVTVVDPETGAETTSKKTVYEFTVRHLNRLFESARDFLGKKLDGCVIAVPSDFSEKQIEMLSKASKEAGVPAMQFVKESAAQILALMYSDSALVDKFVVVADFGATRSEVSVASIKSGIITILSNEQDLHLGGEQLTEVLVNFFAKEFEKKHKINPLTNRRAIAKLHAQCEITKRILSNNTTASAAIDSLVDGIDFHSNINRLRFELAGSSIFNKMSDLVVKAVKKAGLETVDINEVILAGGASHSPKLTSLMWSVFPEQTVIRSSASSATPLAVNPAELAAVGAGVQASLIAEFDADEIAGSLTPDVVNAPHLTKPIGINEGDNFVVVFDIETALPAQKSIECVAPAEGGAYIPIYEGERSIKVTTVEADADESDFSEEEEPEEIRERVVTPGTLLATVNIADVAPKAKVEVILHLDAEGKLTVTARPKDGKGSNVRGSN</sequence>
<dbReference type="GO" id="GO:0005634">
    <property type="term" value="C:nucleus"/>
    <property type="evidence" value="ECO:0000318"/>
    <property type="project" value="GO_Central"/>
</dbReference>
<dbReference type="Pfam" id="PF00012">
    <property type="entry name" value="HSP70"/>
    <property type="match status" value="1"/>
</dbReference>
<evidence type="ECO:0000256" key="2">
    <source>
        <dbReference type="ARBA" id="ARBA00022741"/>
    </source>
</evidence>